<dbReference type="AlphaFoldDB" id="M7Z3X4"/>
<dbReference type="eggNOG" id="KOG2955">
    <property type="taxonomic scope" value="Eukaryota"/>
</dbReference>
<evidence type="ECO:0000313" key="2">
    <source>
        <dbReference type="EMBL" id="EMS54211.1"/>
    </source>
</evidence>
<feature type="compositionally biased region" description="Basic and acidic residues" evidence="1">
    <location>
        <begin position="230"/>
        <end position="244"/>
    </location>
</feature>
<feature type="region of interest" description="Disordered" evidence="1">
    <location>
        <begin position="230"/>
        <end position="251"/>
    </location>
</feature>
<name>M7Z3X4_TRIUA</name>
<gene>
    <name evidence="2" type="ORF">TRIUR3_31851</name>
</gene>
<evidence type="ECO:0000256" key="1">
    <source>
        <dbReference type="SAM" id="MobiDB-lite"/>
    </source>
</evidence>
<protein>
    <submittedName>
        <fullName evidence="2">Uncharacterized protein</fullName>
    </submittedName>
</protein>
<organism evidence="2">
    <name type="scientific">Triticum urartu</name>
    <name type="common">Red wild einkorn</name>
    <name type="synonym">Crithodium urartu</name>
    <dbReference type="NCBI Taxonomy" id="4572"/>
    <lineage>
        <taxon>Eukaryota</taxon>
        <taxon>Viridiplantae</taxon>
        <taxon>Streptophyta</taxon>
        <taxon>Embryophyta</taxon>
        <taxon>Tracheophyta</taxon>
        <taxon>Spermatophyta</taxon>
        <taxon>Magnoliopsida</taxon>
        <taxon>Liliopsida</taxon>
        <taxon>Poales</taxon>
        <taxon>Poaceae</taxon>
        <taxon>BOP clade</taxon>
        <taxon>Pooideae</taxon>
        <taxon>Triticodae</taxon>
        <taxon>Triticeae</taxon>
        <taxon>Triticinae</taxon>
        <taxon>Triticum</taxon>
    </lineage>
</organism>
<reference evidence="2" key="1">
    <citation type="journal article" date="2013" name="Nature">
        <title>Draft genome of the wheat A-genome progenitor Triticum urartu.</title>
        <authorList>
            <person name="Ling H.Q."/>
            <person name="Zhao S."/>
            <person name="Liu D."/>
            <person name="Wang J."/>
            <person name="Sun H."/>
            <person name="Zhang C."/>
            <person name="Fan H."/>
            <person name="Li D."/>
            <person name="Dong L."/>
            <person name="Tao Y."/>
            <person name="Gao C."/>
            <person name="Wu H."/>
            <person name="Li Y."/>
            <person name="Cui Y."/>
            <person name="Guo X."/>
            <person name="Zheng S."/>
            <person name="Wang B."/>
            <person name="Yu K."/>
            <person name="Liang Q."/>
            <person name="Yang W."/>
            <person name="Lou X."/>
            <person name="Chen J."/>
            <person name="Feng M."/>
            <person name="Jian J."/>
            <person name="Zhang X."/>
            <person name="Luo G."/>
            <person name="Jiang Y."/>
            <person name="Liu J."/>
            <person name="Wang Z."/>
            <person name="Sha Y."/>
            <person name="Zhang B."/>
            <person name="Wu H."/>
            <person name="Tang D."/>
            <person name="Shen Q."/>
            <person name="Xue P."/>
            <person name="Zou S."/>
            <person name="Wang X."/>
            <person name="Liu X."/>
            <person name="Wang F."/>
            <person name="Yang Y."/>
            <person name="An X."/>
            <person name="Dong Z."/>
            <person name="Zhang K."/>
            <person name="Zhang X."/>
            <person name="Luo M.C."/>
            <person name="Dvorak J."/>
            <person name="Tong Y."/>
            <person name="Wang J."/>
            <person name="Yang H."/>
            <person name="Li Z."/>
            <person name="Wang D."/>
            <person name="Zhang A."/>
            <person name="Wang J."/>
        </authorList>
    </citation>
    <scope>NUCLEOTIDE SEQUENCE</scope>
</reference>
<dbReference type="PANTHER" id="PTHR22774:SF11">
    <property type="entry name" value="CHOREIN N-TERMINAL DOMAIN-CONTAINING PROTEIN"/>
    <property type="match status" value="1"/>
</dbReference>
<sequence length="251" mass="27224">MDRELEGGRSWRRAARTSSCSCNSALVVPFEAATDRLTPRFSPPRPQLTTSVPISWSRSATVPPNVQVEPIVVNFDELDLMLVEKDDSENLSSSTSQDNMRDDDGAKQMFLGGEKFLAGISGDSNGDAMGRTTAGILRPLKFDKPLSQGTIEQLRNLVTGGMDNVFSTSRPSRQNSFGSVGTPRTPGTPVFHAVSNAASKEALEATITSLQSGISESKARCAYLTSMEDESRAEDIRQLTDKQENMQSLVT</sequence>
<accession>M7Z3X4</accession>
<dbReference type="STRING" id="4572.M7Z3X4"/>
<proteinExistence type="predicted"/>
<dbReference type="PANTHER" id="PTHR22774">
    <property type="entry name" value="CHOREIN N-TERMINAL DOMAIN-CONTAINING PROTEIN"/>
    <property type="match status" value="1"/>
</dbReference>
<dbReference type="EMBL" id="KD184549">
    <property type="protein sequence ID" value="EMS54211.1"/>
    <property type="molecule type" value="Genomic_DNA"/>
</dbReference>
<dbReference type="InterPro" id="IPR026728">
    <property type="entry name" value="BLTP3A/B"/>
</dbReference>